<dbReference type="Proteomes" id="UP001223743">
    <property type="component" value="Unassembled WGS sequence"/>
</dbReference>
<dbReference type="InterPro" id="IPR021508">
    <property type="entry name" value="Gp17-like"/>
</dbReference>
<name>A0ABU0M678_9HYPH</name>
<evidence type="ECO:0000313" key="2">
    <source>
        <dbReference type="Proteomes" id="UP001223743"/>
    </source>
</evidence>
<comment type="caution">
    <text evidence="1">The sequence shown here is derived from an EMBL/GenBank/DDBJ whole genome shotgun (WGS) entry which is preliminary data.</text>
</comment>
<accession>A0ABU0M678</accession>
<reference evidence="1 2" key="1">
    <citation type="submission" date="2023-07" db="EMBL/GenBank/DDBJ databases">
        <title>Genomic Encyclopedia of Type Strains, Phase IV (KMG-IV): sequencing the most valuable type-strain genomes for metagenomic binning, comparative biology and taxonomic classification.</title>
        <authorList>
            <person name="Goeker M."/>
        </authorList>
    </citation>
    <scope>NUCLEOTIDE SEQUENCE [LARGE SCALE GENOMIC DNA]</scope>
    <source>
        <strain evidence="1 2">B1-1</strain>
    </source>
</reference>
<dbReference type="RefSeq" id="WP_266279742.1">
    <property type="nucleotide sequence ID" value="NZ_JAPKNF010000001.1"/>
</dbReference>
<dbReference type="InterPro" id="IPR053745">
    <property type="entry name" value="Viral_Tail_Comp_sf"/>
</dbReference>
<dbReference type="Pfam" id="PF11367">
    <property type="entry name" value="Tail_completion_gp17"/>
    <property type="match status" value="1"/>
</dbReference>
<proteinExistence type="predicted"/>
<keyword evidence="2" id="KW-1185">Reference proteome</keyword>
<dbReference type="EMBL" id="JAUSWJ010000001">
    <property type="protein sequence ID" value="MDQ0516330.1"/>
    <property type="molecule type" value="Genomic_DNA"/>
</dbReference>
<evidence type="ECO:0008006" key="3">
    <source>
        <dbReference type="Google" id="ProtNLM"/>
    </source>
</evidence>
<organism evidence="1 2">
    <name type="scientific">Kaistia geumhonensis</name>
    <dbReference type="NCBI Taxonomy" id="410839"/>
    <lineage>
        <taxon>Bacteria</taxon>
        <taxon>Pseudomonadati</taxon>
        <taxon>Pseudomonadota</taxon>
        <taxon>Alphaproteobacteria</taxon>
        <taxon>Hyphomicrobiales</taxon>
        <taxon>Kaistiaceae</taxon>
        <taxon>Kaistia</taxon>
    </lineage>
</organism>
<gene>
    <name evidence="1" type="ORF">QO015_001943</name>
</gene>
<evidence type="ECO:0000313" key="1">
    <source>
        <dbReference type="EMBL" id="MDQ0516330.1"/>
    </source>
</evidence>
<protein>
    <recommendedName>
        <fullName evidence="3">DUF3168 domain-containing protein</fullName>
    </recommendedName>
</protein>
<dbReference type="Gene3D" id="3.30.2000.30">
    <property type="match status" value="1"/>
</dbReference>
<sequence>MIGSPSLALQKAIVDALSRGVPEVGGRVFDVVPPSAAFPYVTIGEGQDLADTADCYDGTESFLDIHVWSRAVGFPEAKRIAGKVRHALHDADLPLDEHVLLLLHFRDQRPLRDPDGVTSHVAMTFRALTQPA</sequence>